<dbReference type="InterPro" id="IPR000847">
    <property type="entry name" value="LysR_HTH_N"/>
</dbReference>
<keyword evidence="7" id="KW-1185">Reference proteome</keyword>
<dbReference type="PANTHER" id="PTHR30419">
    <property type="entry name" value="HTH-TYPE TRANSCRIPTIONAL REGULATOR YBHD"/>
    <property type="match status" value="1"/>
</dbReference>
<comment type="caution">
    <text evidence="6">The sequence shown here is derived from an EMBL/GenBank/DDBJ whole genome shotgun (WGS) entry which is preliminary data.</text>
</comment>
<keyword evidence="3" id="KW-0238">DNA-binding</keyword>
<proteinExistence type="inferred from homology"/>
<dbReference type="Gene3D" id="1.10.10.10">
    <property type="entry name" value="Winged helix-like DNA-binding domain superfamily/Winged helix DNA-binding domain"/>
    <property type="match status" value="1"/>
</dbReference>
<dbReference type="EMBL" id="MRUL01000001">
    <property type="protein sequence ID" value="OON41668.1"/>
    <property type="molecule type" value="Genomic_DNA"/>
</dbReference>
<dbReference type="Pfam" id="PF03466">
    <property type="entry name" value="LysR_substrate"/>
    <property type="match status" value="1"/>
</dbReference>
<dbReference type="InterPro" id="IPR005119">
    <property type="entry name" value="LysR_subst-bd"/>
</dbReference>
<dbReference type="AlphaFoldDB" id="A0A1S8YS33"/>
<accession>A0A1S8YS33</accession>
<dbReference type="InterPro" id="IPR036388">
    <property type="entry name" value="WH-like_DNA-bd_sf"/>
</dbReference>
<dbReference type="PRINTS" id="PR00039">
    <property type="entry name" value="HTHLYSR"/>
</dbReference>
<comment type="similarity">
    <text evidence="1">Belongs to the LysR transcriptional regulatory family.</text>
</comment>
<dbReference type="Gene3D" id="3.40.190.290">
    <property type="match status" value="1"/>
</dbReference>
<dbReference type="CDD" id="cd05466">
    <property type="entry name" value="PBP2_LTTR_substrate"/>
    <property type="match status" value="1"/>
</dbReference>
<dbReference type="Proteomes" id="UP000190667">
    <property type="component" value="Unassembled WGS sequence"/>
</dbReference>
<dbReference type="STRING" id="1926881.BTJ39_00430"/>
<protein>
    <submittedName>
        <fullName evidence="6">LysR family transcriptional regulator</fullName>
    </submittedName>
</protein>
<dbReference type="Pfam" id="PF00126">
    <property type="entry name" value="HTH_1"/>
    <property type="match status" value="1"/>
</dbReference>
<dbReference type="OrthoDB" id="8437302at2"/>
<dbReference type="GO" id="GO:0003677">
    <property type="term" value="F:DNA binding"/>
    <property type="evidence" value="ECO:0007669"/>
    <property type="project" value="UniProtKB-KW"/>
</dbReference>
<dbReference type="GO" id="GO:0005829">
    <property type="term" value="C:cytosol"/>
    <property type="evidence" value="ECO:0007669"/>
    <property type="project" value="TreeGrafter"/>
</dbReference>
<feature type="domain" description="HTH lysR-type" evidence="5">
    <location>
        <begin position="1"/>
        <end position="58"/>
    </location>
</feature>
<evidence type="ECO:0000313" key="7">
    <source>
        <dbReference type="Proteomes" id="UP000190667"/>
    </source>
</evidence>
<evidence type="ECO:0000256" key="4">
    <source>
        <dbReference type="ARBA" id="ARBA00023163"/>
    </source>
</evidence>
<evidence type="ECO:0000256" key="3">
    <source>
        <dbReference type="ARBA" id="ARBA00023125"/>
    </source>
</evidence>
<dbReference type="FunFam" id="1.10.10.10:FF:000001">
    <property type="entry name" value="LysR family transcriptional regulator"/>
    <property type="match status" value="1"/>
</dbReference>
<sequence length="306" mass="34168">MTLQQLHYFLTALEYGTLSRAAEYLQISQPSLSEQILRLEQSVGTHLFIRTNRRLLLTEAGLRLLPHAKATTMAAQKGHEAVQSVRELRGGVASFGTFGSAHHYFLPDLIEECRYLHPELRLRIAGTNSSEVAQAVIDGEIEAGLVMLPVNDKNLLVSEPVWSAQVGYISADPQRLIGRKDINALMEAPLILTEARWCNGDPIRKILNQLAQQLGTTLEPVIEVEHQSTGFELAARGLGDVIATRPILHHLGYQDRLGWVALEPPLLEVFAFIHRADTALSAAARELMQLMRKHLTLIQQRYSHLD</sequence>
<keyword evidence="4" id="KW-0804">Transcription</keyword>
<dbReference type="SUPFAM" id="SSF53850">
    <property type="entry name" value="Periplasmic binding protein-like II"/>
    <property type="match status" value="1"/>
</dbReference>
<evidence type="ECO:0000256" key="1">
    <source>
        <dbReference type="ARBA" id="ARBA00009437"/>
    </source>
</evidence>
<dbReference type="RefSeq" id="WP_078000691.1">
    <property type="nucleotide sequence ID" value="NZ_MRUL01000001.1"/>
</dbReference>
<keyword evidence="2" id="KW-0805">Transcription regulation</keyword>
<dbReference type="InterPro" id="IPR050950">
    <property type="entry name" value="HTH-type_LysR_regulators"/>
</dbReference>
<dbReference type="SUPFAM" id="SSF46785">
    <property type="entry name" value="Winged helix' DNA-binding domain"/>
    <property type="match status" value="1"/>
</dbReference>
<name>A0A1S8YS33_9GAMM</name>
<gene>
    <name evidence="6" type="ORF">BTJ39_00430</name>
</gene>
<evidence type="ECO:0000256" key="2">
    <source>
        <dbReference type="ARBA" id="ARBA00023015"/>
    </source>
</evidence>
<reference evidence="6 7" key="1">
    <citation type="submission" date="2016-12" db="EMBL/GenBank/DDBJ databases">
        <title>Izhakiella australiana sp. nov. of genus Izhakiella isolated from Australian desert.</title>
        <authorList>
            <person name="Ji M."/>
        </authorList>
    </citation>
    <scope>NUCLEOTIDE SEQUENCE [LARGE SCALE GENOMIC DNA]</scope>
    <source>
        <strain evidence="6 7">D4N98</strain>
    </source>
</reference>
<dbReference type="InterPro" id="IPR036390">
    <property type="entry name" value="WH_DNA-bd_sf"/>
</dbReference>
<dbReference type="PROSITE" id="PS50931">
    <property type="entry name" value="HTH_LYSR"/>
    <property type="match status" value="1"/>
</dbReference>
<evidence type="ECO:0000259" key="5">
    <source>
        <dbReference type="PROSITE" id="PS50931"/>
    </source>
</evidence>
<dbReference type="GO" id="GO:0003700">
    <property type="term" value="F:DNA-binding transcription factor activity"/>
    <property type="evidence" value="ECO:0007669"/>
    <property type="project" value="InterPro"/>
</dbReference>
<organism evidence="6 7">
    <name type="scientific">Izhakiella australiensis</name>
    <dbReference type="NCBI Taxonomy" id="1926881"/>
    <lineage>
        <taxon>Bacteria</taxon>
        <taxon>Pseudomonadati</taxon>
        <taxon>Pseudomonadota</taxon>
        <taxon>Gammaproteobacteria</taxon>
        <taxon>Enterobacterales</taxon>
        <taxon>Erwiniaceae</taxon>
        <taxon>Izhakiella</taxon>
    </lineage>
</organism>
<evidence type="ECO:0000313" key="6">
    <source>
        <dbReference type="EMBL" id="OON41668.1"/>
    </source>
</evidence>